<reference evidence="2" key="2">
    <citation type="submission" date="2020-05" db="UniProtKB">
        <authorList>
            <consortium name="EnsemblMetazoa"/>
        </authorList>
    </citation>
    <scope>IDENTIFICATION</scope>
    <source>
        <strain evidence="2">wikel</strain>
    </source>
</reference>
<proteinExistence type="predicted"/>
<gene>
    <name evidence="1" type="ORF">IscW_ISCW024764</name>
</gene>
<feature type="non-terminal residue" evidence="1">
    <location>
        <position position="1"/>
    </location>
</feature>
<dbReference type="PANTHER" id="PTHR33053:SF24">
    <property type="entry name" value="TRANSPOSASE DOMAIN-CONTAINING PROTEIN"/>
    <property type="match status" value="1"/>
</dbReference>
<dbReference type="PaxDb" id="6945-B7QDJ8"/>
<evidence type="ECO:0000313" key="2">
    <source>
        <dbReference type="EnsemblMetazoa" id="ISCW024764-PA"/>
    </source>
</evidence>
<dbReference type="EMBL" id="ABJB010856892">
    <property type="status" value="NOT_ANNOTATED_CDS"/>
    <property type="molecule type" value="Genomic_DNA"/>
</dbReference>
<reference evidence="1 3" key="1">
    <citation type="submission" date="2008-03" db="EMBL/GenBank/DDBJ databases">
        <title>Annotation of Ixodes scapularis.</title>
        <authorList>
            <consortium name="Ixodes scapularis Genome Project Consortium"/>
            <person name="Caler E."/>
            <person name="Hannick L.I."/>
            <person name="Bidwell S."/>
            <person name="Joardar V."/>
            <person name="Thiagarajan M."/>
            <person name="Amedeo P."/>
            <person name="Galinsky K.J."/>
            <person name="Schobel S."/>
            <person name="Inman J."/>
            <person name="Hostetler J."/>
            <person name="Miller J."/>
            <person name="Hammond M."/>
            <person name="Megy K."/>
            <person name="Lawson D."/>
            <person name="Kodira C."/>
            <person name="Sutton G."/>
            <person name="Meyer J."/>
            <person name="Hill C.A."/>
            <person name="Birren B."/>
            <person name="Nene V."/>
            <person name="Collins F."/>
            <person name="Alarcon-Chaidez F."/>
            <person name="Wikel S."/>
            <person name="Strausberg R."/>
        </authorList>
    </citation>
    <scope>NUCLEOTIDE SEQUENCE [LARGE SCALE GENOMIC DNA]</scope>
    <source>
        <strain evidence="3">Wikel</strain>
        <strain evidence="1">Wikel colony</strain>
    </source>
</reference>
<sequence length="130" mass="14259">HPGRRRYNRWDGKILPLCVGGRSRVGGEHLGEVPVLLVTNVNIDGLPITTSTSDQFWPVLCQVMNCGESEPCSIEVYYGKTKARYANTFLEPTVSDMNTVLNEGISVEGYRVSIKLAAIVCDAPAEAYVL</sequence>
<evidence type="ECO:0000313" key="3">
    <source>
        <dbReference type="Proteomes" id="UP000001555"/>
    </source>
</evidence>
<keyword evidence="3" id="KW-1185">Reference proteome</keyword>
<protein>
    <submittedName>
        <fullName evidence="1 2">Uncharacterized protein</fullName>
    </submittedName>
</protein>
<dbReference type="PANTHER" id="PTHR33053">
    <property type="entry name" value="PROTEIN, PUTATIVE-RELATED"/>
    <property type="match status" value="1"/>
</dbReference>
<dbReference type="Proteomes" id="UP000001555">
    <property type="component" value="Unassembled WGS sequence"/>
</dbReference>
<dbReference type="VEuPathDB" id="VectorBase:ISCW024764"/>
<dbReference type="EMBL" id="DS914473">
    <property type="protein sequence ID" value="EEC16920.1"/>
    <property type="molecule type" value="Genomic_DNA"/>
</dbReference>
<dbReference type="AlphaFoldDB" id="B7QDJ8"/>
<evidence type="ECO:0000313" key="1">
    <source>
        <dbReference type="EMBL" id="EEC16920.1"/>
    </source>
</evidence>
<dbReference type="InParanoid" id="B7QDJ8"/>
<dbReference type="HOGENOM" id="CLU_004416_3_2_1"/>
<dbReference type="VEuPathDB" id="VectorBase:ISCI024764"/>
<organism>
    <name type="scientific">Ixodes scapularis</name>
    <name type="common">Black-legged tick</name>
    <name type="synonym">Deer tick</name>
    <dbReference type="NCBI Taxonomy" id="6945"/>
    <lineage>
        <taxon>Eukaryota</taxon>
        <taxon>Metazoa</taxon>
        <taxon>Ecdysozoa</taxon>
        <taxon>Arthropoda</taxon>
        <taxon>Chelicerata</taxon>
        <taxon>Arachnida</taxon>
        <taxon>Acari</taxon>
        <taxon>Parasitiformes</taxon>
        <taxon>Ixodida</taxon>
        <taxon>Ixodoidea</taxon>
        <taxon>Ixodidae</taxon>
        <taxon>Ixodinae</taxon>
        <taxon>Ixodes</taxon>
    </lineage>
</organism>
<name>B7QDJ8_IXOSC</name>
<accession>B7QDJ8</accession>
<dbReference type="EnsemblMetazoa" id="ISCW024764-RA">
    <property type="protein sequence ID" value="ISCW024764-PA"/>
    <property type="gene ID" value="ISCW024764"/>
</dbReference>